<keyword evidence="7" id="KW-1185">Reference proteome</keyword>
<dbReference type="SUPFAM" id="SSF103473">
    <property type="entry name" value="MFS general substrate transporter"/>
    <property type="match status" value="1"/>
</dbReference>
<feature type="region of interest" description="Disordered" evidence="4">
    <location>
        <begin position="418"/>
        <end position="437"/>
    </location>
</feature>
<evidence type="ECO:0000313" key="7">
    <source>
        <dbReference type="Proteomes" id="UP001460888"/>
    </source>
</evidence>
<dbReference type="Gene3D" id="1.20.1250.20">
    <property type="entry name" value="MFS general substrate transporter like domains"/>
    <property type="match status" value="1"/>
</dbReference>
<dbReference type="EMBL" id="APND01000005">
    <property type="protein sequence ID" value="MES1930621.1"/>
    <property type="molecule type" value="Genomic_DNA"/>
</dbReference>
<accession>A0ABV2B419</accession>
<dbReference type="InterPro" id="IPR036259">
    <property type="entry name" value="MFS_trans_sf"/>
</dbReference>
<proteinExistence type="predicted"/>
<feature type="transmembrane region" description="Helical" evidence="5">
    <location>
        <begin position="378"/>
        <end position="411"/>
    </location>
</feature>
<evidence type="ECO:0000256" key="5">
    <source>
        <dbReference type="SAM" id="Phobius"/>
    </source>
</evidence>
<dbReference type="Proteomes" id="UP001460888">
    <property type="component" value="Unassembled WGS sequence"/>
</dbReference>
<evidence type="ECO:0000256" key="3">
    <source>
        <dbReference type="ARBA" id="ARBA00023136"/>
    </source>
</evidence>
<keyword evidence="1 5" id="KW-0812">Transmembrane</keyword>
<feature type="transmembrane region" description="Helical" evidence="5">
    <location>
        <begin position="20"/>
        <end position="40"/>
    </location>
</feature>
<evidence type="ECO:0000256" key="4">
    <source>
        <dbReference type="SAM" id="MobiDB-lite"/>
    </source>
</evidence>
<feature type="transmembrane region" description="Helical" evidence="5">
    <location>
        <begin position="86"/>
        <end position="105"/>
    </location>
</feature>
<evidence type="ECO:0000256" key="2">
    <source>
        <dbReference type="ARBA" id="ARBA00022989"/>
    </source>
</evidence>
<feature type="transmembrane region" description="Helical" evidence="5">
    <location>
        <begin position="149"/>
        <end position="172"/>
    </location>
</feature>
<evidence type="ECO:0000256" key="1">
    <source>
        <dbReference type="ARBA" id="ARBA00022692"/>
    </source>
</evidence>
<dbReference type="Pfam" id="PF07690">
    <property type="entry name" value="MFS_1"/>
    <property type="match status" value="1"/>
</dbReference>
<feature type="transmembrane region" description="Helical" evidence="5">
    <location>
        <begin position="55"/>
        <end position="79"/>
    </location>
</feature>
<name>A0ABV2B419_9GAMM</name>
<feature type="transmembrane region" description="Helical" evidence="5">
    <location>
        <begin position="117"/>
        <end position="137"/>
    </location>
</feature>
<reference evidence="6 7" key="1">
    <citation type="submission" date="2013-03" db="EMBL/GenBank/DDBJ databases">
        <title>Salinisphaera dokdonensis CL-ES53 Genome Sequencing.</title>
        <authorList>
            <person name="Li C."/>
            <person name="Lai Q."/>
            <person name="Shao Z."/>
        </authorList>
    </citation>
    <scope>NUCLEOTIDE SEQUENCE [LARGE SCALE GENOMIC DNA]</scope>
    <source>
        <strain evidence="6 7">CL-ES53</strain>
    </source>
</reference>
<dbReference type="PANTHER" id="PTHR43596:SF1">
    <property type="entry name" value="ADP,ATP CARRIER PROTEIN"/>
    <property type="match status" value="1"/>
</dbReference>
<dbReference type="PANTHER" id="PTHR43596">
    <property type="entry name" value="ADP,ATP CARRIER PROTEIN"/>
    <property type="match status" value="1"/>
</dbReference>
<keyword evidence="3 5" id="KW-0472">Membrane</keyword>
<keyword evidence="2 5" id="KW-1133">Transmembrane helix</keyword>
<evidence type="ECO:0000313" key="6">
    <source>
        <dbReference type="EMBL" id="MES1930621.1"/>
    </source>
</evidence>
<gene>
    <name evidence="6" type="ORF">SADO_15264</name>
</gene>
<feature type="transmembrane region" description="Helical" evidence="5">
    <location>
        <begin position="178"/>
        <end position="199"/>
    </location>
</feature>
<protein>
    <submittedName>
        <fullName evidence="6">Major facilitator superfamily transporter</fullName>
    </submittedName>
</protein>
<sequence>MGKSVTGRLSRALKLESGEFVPVAWSFAYFFCLLCGYYILRPLRDEMGIQGGVDALAWVFSATFVLMLAVVPAFGWAVARFSRRGVVIVSYGFFVANLLVFFVLLRAEVAPEWTARAFFVWVSVFNLFVISLFWSVMNDVFDKDQALRLFGLIAAGGSLGAIAGPGLTTLLVERLGPINLLPLSAALLIAAVVCALQVMQRAGPASGAKPSARVRSESVWSGATHVARSPYLLGICVFIVFYSALSTFLYFEQARIVEGAFESSAQRTQVFAVMDLATNTLTLALQFFATARLVTWLGLPIALAMIPVAVAVGFGALGLAPTLVVLVVFQVVRRAGNYAITKPAREMLFSVVSAEDKYKAKNFIDTVVYRGGDAASGWLFTGLSAIGLGLSALAFAAMPLAAIWAGFGIALGRARRAREQGQQNQDETTQPHRGGAI</sequence>
<feature type="transmembrane region" description="Helical" evidence="5">
    <location>
        <begin position="301"/>
        <end position="329"/>
    </location>
</feature>
<comment type="caution">
    <text evidence="6">The sequence shown here is derived from an EMBL/GenBank/DDBJ whole genome shotgun (WGS) entry which is preliminary data.</text>
</comment>
<feature type="transmembrane region" description="Helical" evidence="5">
    <location>
        <begin position="231"/>
        <end position="251"/>
    </location>
</feature>
<dbReference type="InterPro" id="IPR011701">
    <property type="entry name" value="MFS"/>
</dbReference>
<organism evidence="6 7">
    <name type="scientific">Salinisphaera dokdonensis CL-ES53</name>
    <dbReference type="NCBI Taxonomy" id="1304272"/>
    <lineage>
        <taxon>Bacteria</taxon>
        <taxon>Pseudomonadati</taxon>
        <taxon>Pseudomonadota</taxon>
        <taxon>Gammaproteobacteria</taxon>
        <taxon>Salinisphaerales</taxon>
        <taxon>Salinisphaeraceae</taxon>
        <taxon>Salinisphaera</taxon>
    </lineage>
</organism>